<sequence length="314" mass="35743">MDHIIQAGGEVIINLRNPNAPVAQGTPNAAQTPQEHGNDPSPESQMSPEDEVLYMFRVQVSAQHLISASPVFKNLLPTDWEETYLQNGPVEITAEGWDLHAFLCFLFAIHNKGYRTPRNLETLAKVAVIAHYYECRSALDNMLGAWLPRLQVTPIRCSRDMILWVWISWFFHCPVHFNHSTSAVMTFYDNEIKDLGFPIPPRLIRALNKGRRKAIEFLLTSLSETLEDFEWGDMGCGHECRRIVCEHLTRWMKRNGLDPVPEAPFTNLSYNAIMGYLEAFQIGVCGCDESKFTIFAPYSDLEEDIGGLHLPLYD</sequence>
<evidence type="ECO:0008006" key="4">
    <source>
        <dbReference type="Google" id="ProtNLM"/>
    </source>
</evidence>
<accession>A0AAD6D4W5</accession>
<feature type="region of interest" description="Disordered" evidence="1">
    <location>
        <begin position="18"/>
        <end position="47"/>
    </location>
</feature>
<reference evidence="2 3" key="1">
    <citation type="journal article" date="2023" name="IMA Fungus">
        <title>Comparative genomic study of the Penicillium genus elucidates a diverse pangenome and 15 lateral gene transfer events.</title>
        <authorList>
            <person name="Petersen C."/>
            <person name="Sorensen T."/>
            <person name="Nielsen M.R."/>
            <person name="Sondergaard T.E."/>
            <person name="Sorensen J.L."/>
            <person name="Fitzpatrick D.A."/>
            <person name="Frisvad J.C."/>
            <person name="Nielsen K.L."/>
        </authorList>
    </citation>
    <scope>NUCLEOTIDE SEQUENCE [LARGE SCALE GENOMIC DNA]</scope>
    <source>
        <strain evidence="2 3">IBT 35679</strain>
    </source>
</reference>
<dbReference type="Proteomes" id="UP001220324">
    <property type="component" value="Unassembled WGS sequence"/>
</dbReference>
<evidence type="ECO:0000313" key="3">
    <source>
        <dbReference type="Proteomes" id="UP001220324"/>
    </source>
</evidence>
<keyword evidence="3" id="KW-1185">Reference proteome</keyword>
<dbReference type="AlphaFoldDB" id="A0AAD6D4W5"/>
<dbReference type="EMBL" id="JAQIZZ010000002">
    <property type="protein sequence ID" value="KAJ5553564.1"/>
    <property type="molecule type" value="Genomic_DNA"/>
</dbReference>
<gene>
    <name evidence="2" type="ORF">N7494_002942</name>
</gene>
<evidence type="ECO:0000256" key="1">
    <source>
        <dbReference type="SAM" id="MobiDB-lite"/>
    </source>
</evidence>
<evidence type="ECO:0000313" key="2">
    <source>
        <dbReference type="EMBL" id="KAJ5553564.1"/>
    </source>
</evidence>
<proteinExistence type="predicted"/>
<comment type="caution">
    <text evidence="2">The sequence shown here is derived from an EMBL/GenBank/DDBJ whole genome shotgun (WGS) entry which is preliminary data.</text>
</comment>
<protein>
    <recommendedName>
        <fullName evidence="4">BTB domain-containing protein</fullName>
    </recommendedName>
</protein>
<name>A0AAD6D4W5_9EURO</name>
<organism evidence="2 3">
    <name type="scientific">Penicillium frequentans</name>
    <dbReference type="NCBI Taxonomy" id="3151616"/>
    <lineage>
        <taxon>Eukaryota</taxon>
        <taxon>Fungi</taxon>
        <taxon>Dikarya</taxon>
        <taxon>Ascomycota</taxon>
        <taxon>Pezizomycotina</taxon>
        <taxon>Eurotiomycetes</taxon>
        <taxon>Eurotiomycetidae</taxon>
        <taxon>Eurotiales</taxon>
        <taxon>Aspergillaceae</taxon>
        <taxon>Penicillium</taxon>
    </lineage>
</organism>
<feature type="compositionally biased region" description="Polar residues" evidence="1">
    <location>
        <begin position="25"/>
        <end position="47"/>
    </location>
</feature>